<dbReference type="CDD" id="cd00586">
    <property type="entry name" value="4HBT"/>
    <property type="match status" value="1"/>
</dbReference>
<dbReference type="Pfam" id="PF13279">
    <property type="entry name" value="4HBT_2"/>
    <property type="match status" value="1"/>
</dbReference>
<keyword evidence="2" id="KW-0378">Hydrolase</keyword>
<dbReference type="EMBL" id="PNGJ01000001">
    <property type="protein sequence ID" value="PMC25350.1"/>
    <property type="molecule type" value="Genomic_DNA"/>
</dbReference>
<protein>
    <submittedName>
        <fullName evidence="3">Thioesterase</fullName>
    </submittedName>
</protein>
<name>A0A2N6QTI3_9BACT</name>
<evidence type="ECO:0000256" key="1">
    <source>
        <dbReference type="ARBA" id="ARBA00005953"/>
    </source>
</evidence>
<dbReference type="SUPFAM" id="SSF54637">
    <property type="entry name" value="Thioesterase/thiol ester dehydrase-isomerase"/>
    <property type="match status" value="1"/>
</dbReference>
<dbReference type="AlphaFoldDB" id="A0A2N6QTI3"/>
<dbReference type="PANTHER" id="PTHR31793:SF27">
    <property type="entry name" value="NOVEL THIOESTERASE SUPERFAMILY DOMAIN AND SAPOSIN A-TYPE DOMAIN CONTAINING PROTEIN (0610012H03RIK)"/>
    <property type="match status" value="1"/>
</dbReference>
<evidence type="ECO:0000313" key="3">
    <source>
        <dbReference type="EMBL" id="PMC25350.1"/>
    </source>
</evidence>
<dbReference type="RefSeq" id="WP_102696282.1">
    <property type="nucleotide sequence ID" value="NZ_PNGJ01000001.1"/>
</dbReference>
<accession>A0A2N6QTI3</accession>
<comment type="similarity">
    <text evidence="1">Belongs to the 4-hydroxybenzoyl-CoA thioesterase family.</text>
</comment>
<dbReference type="InterPro" id="IPR006684">
    <property type="entry name" value="YbgC/YbaW"/>
</dbReference>
<dbReference type="PANTHER" id="PTHR31793">
    <property type="entry name" value="4-HYDROXYBENZOYL-COA THIOESTERASE FAMILY MEMBER"/>
    <property type="match status" value="1"/>
</dbReference>
<proteinExistence type="inferred from homology"/>
<evidence type="ECO:0000256" key="2">
    <source>
        <dbReference type="ARBA" id="ARBA00022801"/>
    </source>
</evidence>
<dbReference type="Gene3D" id="3.10.129.10">
    <property type="entry name" value="Hotdog Thioesterase"/>
    <property type="match status" value="1"/>
</dbReference>
<evidence type="ECO:0000313" key="4">
    <source>
        <dbReference type="Proteomes" id="UP000235564"/>
    </source>
</evidence>
<dbReference type="NCBIfam" id="TIGR00051">
    <property type="entry name" value="YbgC/FadM family acyl-CoA thioesterase"/>
    <property type="match status" value="1"/>
</dbReference>
<dbReference type="GO" id="GO:0047617">
    <property type="term" value="F:fatty acyl-CoA hydrolase activity"/>
    <property type="evidence" value="ECO:0007669"/>
    <property type="project" value="TreeGrafter"/>
</dbReference>
<comment type="caution">
    <text evidence="3">The sequence shown here is derived from an EMBL/GenBank/DDBJ whole genome shotgun (WGS) entry which is preliminary data.</text>
</comment>
<dbReference type="OrthoDB" id="9799036at2"/>
<dbReference type="Proteomes" id="UP000235564">
    <property type="component" value="Unassembled WGS sequence"/>
</dbReference>
<dbReference type="PIRSF" id="PIRSF003230">
    <property type="entry name" value="YbgC"/>
    <property type="match status" value="1"/>
</dbReference>
<organism evidence="3 4">
    <name type="scientific">Hoylesella buccalis</name>
    <dbReference type="NCBI Taxonomy" id="28127"/>
    <lineage>
        <taxon>Bacteria</taxon>
        <taxon>Pseudomonadati</taxon>
        <taxon>Bacteroidota</taxon>
        <taxon>Bacteroidia</taxon>
        <taxon>Bacteroidales</taxon>
        <taxon>Prevotellaceae</taxon>
        <taxon>Hoylesella</taxon>
    </lineage>
</organism>
<sequence>MNYIFETRMEVRDYECDIEGIVNNANYLHYIEHTRHLFLRSLGLSFAKMHEQGTDAVVARMNLQYKTPLKCDDIFISRLALKKEGLRYIFHQDIFREQDDKLCFKSKVELVCLIHGRLGHSEEYDRAFAKYL</sequence>
<gene>
    <name evidence="3" type="ORF">CJ231_00660</name>
</gene>
<dbReference type="InterPro" id="IPR050563">
    <property type="entry name" value="4-hydroxybenzoyl-CoA_TE"/>
</dbReference>
<reference evidence="3 4" key="1">
    <citation type="submission" date="2017-09" db="EMBL/GenBank/DDBJ databases">
        <title>Bacterial strain isolated from the female urinary microbiota.</title>
        <authorList>
            <person name="Thomas-White K."/>
            <person name="Kumar N."/>
            <person name="Forster S."/>
            <person name="Putonti C."/>
            <person name="Lawley T."/>
            <person name="Wolfe A.J."/>
        </authorList>
    </citation>
    <scope>NUCLEOTIDE SEQUENCE [LARGE SCALE GENOMIC DNA]</scope>
    <source>
        <strain evidence="3 4">UMB0536</strain>
    </source>
</reference>
<dbReference type="InterPro" id="IPR029069">
    <property type="entry name" value="HotDog_dom_sf"/>
</dbReference>